<keyword evidence="2" id="KW-0677">Repeat</keyword>
<evidence type="ECO:0000256" key="1">
    <source>
        <dbReference type="ARBA" id="ARBA00009646"/>
    </source>
</evidence>
<evidence type="ECO:0000256" key="2">
    <source>
        <dbReference type="ARBA" id="ARBA00022737"/>
    </source>
</evidence>
<name>A0A4Y9SPR1_9BURK</name>
<dbReference type="Gene3D" id="2.60.20.10">
    <property type="entry name" value="Crystallins"/>
    <property type="match status" value="4"/>
</dbReference>
<feature type="signal peptide" evidence="3">
    <location>
        <begin position="1"/>
        <end position="25"/>
    </location>
</feature>
<dbReference type="Proteomes" id="UP000298438">
    <property type="component" value="Unassembled WGS sequence"/>
</dbReference>
<feature type="domain" description="Beta/gamma crystallin 'Greek key'" evidence="4">
    <location>
        <begin position="26"/>
        <end position="66"/>
    </location>
</feature>
<reference evidence="5 6" key="1">
    <citation type="submission" date="2019-03" db="EMBL/GenBank/DDBJ databases">
        <title>Draft Genome Sequence of Massilia arenosa sp. nov., a Novel Massilia Species Isolated from a Sandy-loam Maize Soil.</title>
        <authorList>
            <person name="Raths R."/>
            <person name="Peta V."/>
            <person name="Bucking H."/>
        </authorList>
    </citation>
    <scope>NUCLEOTIDE SEQUENCE [LARGE SCALE GENOMIC DNA]</scope>
    <source>
        <strain evidence="5 6">MC02</strain>
    </source>
</reference>
<keyword evidence="3" id="KW-0732">Signal</keyword>
<organism evidence="5 6">
    <name type="scientific">Zemynaea arenosa</name>
    <dbReference type="NCBI Taxonomy" id="2561931"/>
    <lineage>
        <taxon>Bacteria</taxon>
        <taxon>Pseudomonadati</taxon>
        <taxon>Pseudomonadota</taxon>
        <taxon>Betaproteobacteria</taxon>
        <taxon>Burkholderiales</taxon>
        <taxon>Oxalobacteraceae</taxon>
        <taxon>Telluria group</taxon>
        <taxon>Zemynaea</taxon>
    </lineage>
</organism>
<dbReference type="AlphaFoldDB" id="A0A4Y9SPR1"/>
<dbReference type="EMBL" id="SPVF01000070">
    <property type="protein sequence ID" value="TFW25996.1"/>
    <property type="molecule type" value="Genomic_DNA"/>
</dbReference>
<feature type="chain" id="PRO_5021435122" description="Beta/gamma crystallin 'Greek key' domain-containing protein" evidence="3">
    <location>
        <begin position="26"/>
        <end position="388"/>
    </location>
</feature>
<dbReference type="PROSITE" id="PS50915">
    <property type="entry name" value="CRYSTALLIN_BETA_GAMMA"/>
    <property type="match status" value="1"/>
</dbReference>
<dbReference type="SMART" id="SM00247">
    <property type="entry name" value="XTALbg"/>
    <property type="match status" value="4"/>
</dbReference>
<protein>
    <recommendedName>
        <fullName evidence="4">Beta/gamma crystallin 'Greek key' domain-containing protein</fullName>
    </recommendedName>
</protein>
<dbReference type="InterPro" id="IPR011024">
    <property type="entry name" value="G_crystallin-like"/>
</dbReference>
<sequence length="388" mass="43265">MLSRFTRTALLAAAAWLAGSAAAQAGELTLFSNENFNGREVTLRDVTPDLVDLGFNDRASSMIVRSGRWEICVDSEFRGNCAVYERGEYRNLARFNDRISSAREVGTGRNRSSWRHYGERRGLLELFTERGNNGNSTRVVRDTNDFVQIGFNDRAQSVVVEEGTWQLCDDSDYRGRCRVFTPGRYPDLGELTGRVSSARRVNDEEMRNPPPRIDPATPVVLFTDEGLRGRSVALRSDTPDLVAMGFNDAAASVMIQSGTWEFCVDSFFRGGCRVLGPGQYRTLEGMLSRSISSVRMVAPAGGPGRPEGDIELFSGQDFGGARLPLRRDVRTLNDYDFNDRAGSIIVHYGQWQFCMHADFGGQCVIYGPGRYGRLGSMSYQISSIRRFQ</sequence>
<accession>A0A4Y9SPR1</accession>
<dbReference type="InterPro" id="IPR050252">
    <property type="entry name" value="Beta/Gamma-Crystallin"/>
</dbReference>
<dbReference type="PANTHER" id="PTHR11818">
    <property type="entry name" value="BETA/GAMMA CRYSTALLIN"/>
    <property type="match status" value="1"/>
</dbReference>
<comment type="similarity">
    <text evidence="1">Belongs to the beta/gamma-crystallin family.</text>
</comment>
<dbReference type="OrthoDB" id="9150808at2"/>
<dbReference type="RefSeq" id="WP_135206076.1">
    <property type="nucleotide sequence ID" value="NZ_SPVF01000070.1"/>
</dbReference>
<evidence type="ECO:0000256" key="3">
    <source>
        <dbReference type="SAM" id="SignalP"/>
    </source>
</evidence>
<dbReference type="PANTHER" id="PTHR11818:SF42">
    <property type="entry name" value="VOLTAGE-GATED HYDROGEN CHANNEL 1"/>
    <property type="match status" value="1"/>
</dbReference>
<dbReference type="InterPro" id="IPR001064">
    <property type="entry name" value="Beta/gamma_crystallin"/>
</dbReference>
<keyword evidence="6" id="KW-1185">Reference proteome</keyword>
<proteinExistence type="inferred from homology"/>
<gene>
    <name evidence="5" type="ORF">E4L96_04740</name>
</gene>
<evidence type="ECO:0000313" key="5">
    <source>
        <dbReference type="EMBL" id="TFW25996.1"/>
    </source>
</evidence>
<dbReference type="Pfam" id="PF00030">
    <property type="entry name" value="Crystall"/>
    <property type="match status" value="4"/>
</dbReference>
<evidence type="ECO:0000259" key="4">
    <source>
        <dbReference type="PROSITE" id="PS50915"/>
    </source>
</evidence>
<dbReference type="SUPFAM" id="SSF49695">
    <property type="entry name" value="gamma-Crystallin-like"/>
    <property type="match status" value="3"/>
</dbReference>
<comment type="caution">
    <text evidence="5">The sequence shown here is derived from an EMBL/GenBank/DDBJ whole genome shotgun (WGS) entry which is preliminary data.</text>
</comment>
<evidence type="ECO:0000313" key="6">
    <source>
        <dbReference type="Proteomes" id="UP000298438"/>
    </source>
</evidence>